<reference evidence="6" key="1">
    <citation type="submission" date="2022-11" db="UniProtKB">
        <authorList>
            <consortium name="WormBaseParasite"/>
        </authorList>
    </citation>
    <scope>IDENTIFICATION</scope>
</reference>
<dbReference type="Pfam" id="PF01060">
    <property type="entry name" value="TTR-52"/>
    <property type="match status" value="1"/>
</dbReference>
<evidence type="ECO:0000313" key="6">
    <source>
        <dbReference type="WBParaSite" id="jg17955"/>
    </source>
</evidence>
<dbReference type="GO" id="GO:0005576">
    <property type="term" value="C:extracellular region"/>
    <property type="evidence" value="ECO:0007669"/>
    <property type="project" value="UniProtKB-SubCell"/>
</dbReference>
<dbReference type="AlphaFoldDB" id="A0A915DCF3"/>
<proteinExistence type="inferred from homology"/>
<dbReference type="InterPro" id="IPR038479">
    <property type="entry name" value="Transthyretin-like_sf"/>
</dbReference>
<comment type="subcellular location">
    <subcellularLocation>
        <location evidence="1">Secreted</location>
    </subcellularLocation>
</comment>
<accession>A0A915DCF3</accession>
<evidence type="ECO:0000256" key="3">
    <source>
        <dbReference type="ARBA" id="ARBA00022525"/>
    </source>
</evidence>
<keyword evidence="3" id="KW-0964">Secreted</keyword>
<organism evidence="5 6">
    <name type="scientific">Ditylenchus dipsaci</name>
    <dbReference type="NCBI Taxonomy" id="166011"/>
    <lineage>
        <taxon>Eukaryota</taxon>
        <taxon>Metazoa</taxon>
        <taxon>Ecdysozoa</taxon>
        <taxon>Nematoda</taxon>
        <taxon>Chromadorea</taxon>
        <taxon>Rhabditida</taxon>
        <taxon>Tylenchina</taxon>
        <taxon>Tylenchomorpha</taxon>
        <taxon>Sphaerularioidea</taxon>
        <taxon>Anguinidae</taxon>
        <taxon>Anguininae</taxon>
        <taxon>Ditylenchus</taxon>
    </lineage>
</organism>
<dbReference type="InterPro" id="IPR001534">
    <property type="entry name" value="Transthyretin-like"/>
</dbReference>
<evidence type="ECO:0000256" key="1">
    <source>
        <dbReference type="ARBA" id="ARBA00004613"/>
    </source>
</evidence>
<dbReference type="WBParaSite" id="jg17955">
    <property type="protein sequence ID" value="jg17955"/>
    <property type="gene ID" value="jg17955"/>
</dbReference>
<protein>
    <submittedName>
        <fullName evidence="6">Uncharacterized protein</fullName>
    </submittedName>
</protein>
<dbReference type="Proteomes" id="UP000887574">
    <property type="component" value="Unplaced"/>
</dbReference>
<evidence type="ECO:0000313" key="5">
    <source>
        <dbReference type="Proteomes" id="UP000887574"/>
    </source>
</evidence>
<dbReference type="Gene3D" id="2.60.40.3330">
    <property type="match status" value="1"/>
</dbReference>
<dbReference type="GO" id="GO:0009986">
    <property type="term" value="C:cell surface"/>
    <property type="evidence" value="ECO:0007669"/>
    <property type="project" value="InterPro"/>
</dbReference>
<evidence type="ECO:0000256" key="4">
    <source>
        <dbReference type="ARBA" id="ARBA00022729"/>
    </source>
</evidence>
<comment type="similarity">
    <text evidence="2">Belongs to the nematode transthyretin-like family.</text>
</comment>
<keyword evidence="4" id="KW-0732">Signal</keyword>
<name>A0A915DCF3_9BILA</name>
<evidence type="ECO:0000256" key="2">
    <source>
        <dbReference type="ARBA" id="ARBA00010112"/>
    </source>
</evidence>
<keyword evidence="5" id="KW-1185">Reference proteome</keyword>
<sequence>MCLWSCTRETPSAATICLQQLPQTRTAFFNITGYDTEFNAIRPYLKISHTCPSIFPEYKNCKFVTEIDLPYREQQDKDTERTLVVPLTGGSTEVNCE</sequence>